<name>A0ABN2HN03_9MICO</name>
<evidence type="ECO:0000256" key="1">
    <source>
        <dbReference type="SAM" id="MobiDB-lite"/>
    </source>
</evidence>
<dbReference type="Proteomes" id="UP001501690">
    <property type="component" value="Unassembled WGS sequence"/>
</dbReference>
<dbReference type="Gene3D" id="3.30.200.20">
    <property type="entry name" value="Phosphorylase Kinase, domain 1"/>
    <property type="match status" value="1"/>
</dbReference>
<feature type="domain" description="Aminoglycoside phosphotransferase" evidence="2">
    <location>
        <begin position="28"/>
        <end position="254"/>
    </location>
</feature>
<dbReference type="Gene3D" id="3.90.1200.10">
    <property type="match status" value="1"/>
</dbReference>
<dbReference type="SUPFAM" id="SSF56112">
    <property type="entry name" value="Protein kinase-like (PK-like)"/>
    <property type="match status" value="1"/>
</dbReference>
<organism evidence="3 4">
    <name type="scientific">Microbacterium sediminicola</name>
    <dbReference type="NCBI Taxonomy" id="415210"/>
    <lineage>
        <taxon>Bacteria</taxon>
        <taxon>Bacillati</taxon>
        <taxon>Actinomycetota</taxon>
        <taxon>Actinomycetes</taxon>
        <taxon>Micrococcales</taxon>
        <taxon>Microbacteriaceae</taxon>
        <taxon>Microbacterium</taxon>
    </lineage>
</organism>
<dbReference type="InterPro" id="IPR002575">
    <property type="entry name" value="Aminoglycoside_PTrfase"/>
</dbReference>
<feature type="region of interest" description="Disordered" evidence="1">
    <location>
        <begin position="415"/>
        <end position="445"/>
    </location>
</feature>
<feature type="region of interest" description="Disordered" evidence="1">
    <location>
        <begin position="356"/>
        <end position="390"/>
    </location>
</feature>
<evidence type="ECO:0000313" key="4">
    <source>
        <dbReference type="Proteomes" id="UP001501690"/>
    </source>
</evidence>
<evidence type="ECO:0000313" key="3">
    <source>
        <dbReference type="EMBL" id="GAA1690530.1"/>
    </source>
</evidence>
<dbReference type="Pfam" id="PF01636">
    <property type="entry name" value="APH"/>
    <property type="match status" value="1"/>
</dbReference>
<dbReference type="EMBL" id="BAAAPL010000001">
    <property type="protein sequence ID" value="GAA1690530.1"/>
    <property type="molecule type" value="Genomic_DNA"/>
</dbReference>
<sequence length="445" mass="46491">MARSPLTLAAAVTSIGADTTVIAAAELTERSAGRIDAAHLTLDDGRTLVVRVGTDADSGDELRAQARALRALSSGMRALLPFAVPEVLGEVPLGSDTAYVTTFIAGYRVDPGQVPPGAGVATSIAAALAAIHALPVASVRDAGLAVRTSAQIRDETERLIDRVQTTKRAPVALVSRWRRAVDTDDLWRFEPTVILGSASSDSFFLADRDDLPVVTGVAHWEGLSVGDPAADLQWIASAPTAASDVLAAYAAGSDRAPDPFLRSRARLHAELEFARWLVHGYDANDATVMTDAETLLSSLADSVVDDALIPRASAGVDDAIALMGQMPSAATSGADTSMHTDAYDPDELATWITDEPADTVTEEARTEPVSTVDEPSPGNDNTGTDEEPSAGVTVTDAVTAPILLPVKPVQLGTVDSSFGDIDPESDEPARAARAAFQRWTSSSSE</sequence>
<gene>
    <name evidence="3" type="ORF">GCM10009808_04360</name>
</gene>
<proteinExistence type="predicted"/>
<comment type="caution">
    <text evidence="3">The sequence shown here is derived from an EMBL/GenBank/DDBJ whole genome shotgun (WGS) entry which is preliminary data.</text>
</comment>
<dbReference type="InterPro" id="IPR011009">
    <property type="entry name" value="Kinase-like_dom_sf"/>
</dbReference>
<dbReference type="RefSeq" id="WP_344068618.1">
    <property type="nucleotide sequence ID" value="NZ_BAAAPL010000001.1"/>
</dbReference>
<keyword evidence="4" id="KW-1185">Reference proteome</keyword>
<evidence type="ECO:0000259" key="2">
    <source>
        <dbReference type="Pfam" id="PF01636"/>
    </source>
</evidence>
<protein>
    <recommendedName>
        <fullName evidence="2">Aminoglycoside phosphotransferase domain-containing protein</fullName>
    </recommendedName>
</protein>
<accession>A0ABN2HN03</accession>
<reference evidence="3 4" key="1">
    <citation type="journal article" date="2019" name="Int. J. Syst. Evol. Microbiol.">
        <title>The Global Catalogue of Microorganisms (GCM) 10K type strain sequencing project: providing services to taxonomists for standard genome sequencing and annotation.</title>
        <authorList>
            <consortium name="The Broad Institute Genomics Platform"/>
            <consortium name="The Broad Institute Genome Sequencing Center for Infectious Disease"/>
            <person name="Wu L."/>
            <person name="Ma J."/>
        </authorList>
    </citation>
    <scope>NUCLEOTIDE SEQUENCE [LARGE SCALE GENOMIC DNA]</scope>
    <source>
        <strain evidence="3 4">JCM 15577</strain>
    </source>
</reference>